<keyword evidence="4 10" id="KW-0418">Kinase</keyword>
<evidence type="ECO:0000256" key="6">
    <source>
        <dbReference type="SAM" id="Coils"/>
    </source>
</evidence>
<dbReference type="Proteomes" id="UP000309550">
    <property type="component" value="Unassembled WGS sequence"/>
</dbReference>
<dbReference type="SMART" id="SM00387">
    <property type="entry name" value="HATPase_c"/>
    <property type="match status" value="1"/>
</dbReference>
<gene>
    <name evidence="10" type="ORF">FDT80_16080</name>
</gene>
<dbReference type="InterPro" id="IPR036097">
    <property type="entry name" value="HisK_dim/P_sf"/>
</dbReference>
<keyword evidence="3" id="KW-0808">Transferase</keyword>
<evidence type="ECO:0000259" key="7">
    <source>
        <dbReference type="PROSITE" id="PS50109"/>
    </source>
</evidence>
<evidence type="ECO:0000256" key="5">
    <source>
        <dbReference type="ARBA" id="ARBA00023136"/>
    </source>
</evidence>
<evidence type="ECO:0000313" key="11">
    <source>
        <dbReference type="Proteomes" id="UP000309550"/>
    </source>
</evidence>
<evidence type="ECO:0000256" key="1">
    <source>
        <dbReference type="ARBA" id="ARBA00000085"/>
    </source>
</evidence>
<evidence type="ECO:0000256" key="2">
    <source>
        <dbReference type="ARBA" id="ARBA00012438"/>
    </source>
</evidence>
<dbReference type="GO" id="GO:0007234">
    <property type="term" value="P:osmosensory signaling via phosphorelay pathway"/>
    <property type="evidence" value="ECO:0007669"/>
    <property type="project" value="TreeGrafter"/>
</dbReference>
<dbReference type="InterPro" id="IPR000014">
    <property type="entry name" value="PAS"/>
</dbReference>
<dbReference type="GO" id="GO:0016020">
    <property type="term" value="C:membrane"/>
    <property type="evidence" value="ECO:0007669"/>
    <property type="project" value="UniProtKB-SubCell"/>
</dbReference>
<dbReference type="PROSITE" id="PS50109">
    <property type="entry name" value="HIS_KIN"/>
    <property type="match status" value="1"/>
</dbReference>
<dbReference type="InterPro" id="IPR035965">
    <property type="entry name" value="PAS-like_dom_sf"/>
</dbReference>
<evidence type="ECO:0000259" key="9">
    <source>
        <dbReference type="PROSITE" id="PS50113"/>
    </source>
</evidence>
<protein>
    <recommendedName>
        <fullName evidence="2">histidine kinase</fullName>
        <ecNumber evidence="2">2.7.13.3</ecNumber>
    </recommendedName>
</protein>
<evidence type="ECO:0000259" key="8">
    <source>
        <dbReference type="PROSITE" id="PS50112"/>
    </source>
</evidence>
<dbReference type="SUPFAM" id="SSF55874">
    <property type="entry name" value="ATPase domain of HSP90 chaperone/DNA topoisomerase II/histidine kinase"/>
    <property type="match status" value="1"/>
</dbReference>
<dbReference type="InterPro" id="IPR036890">
    <property type="entry name" value="HATPase_C_sf"/>
</dbReference>
<dbReference type="GO" id="GO:0030295">
    <property type="term" value="F:protein kinase activator activity"/>
    <property type="evidence" value="ECO:0007669"/>
    <property type="project" value="TreeGrafter"/>
</dbReference>
<dbReference type="Pfam" id="PF08447">
    <property type="entry name" value="PAS_3"/>
    <property type="match status" value="1"/>
</dbReference>
<dbReference type="PROSITE" id="PS50113">
    <property type="entry name" value="PAC"/>
    <property type="match status" value="1"/>
</dbReference>
<dbReference type="PANTHER" id="PTHR42878">
    <property type="entry name" value="TWO-COMPONENT HISTIDINE KINASE"/>
    <property type="match status" value="1"/>
</dbReference>
<dbReference type="GO" id="GO:0000156">
    <property type="term" value="F:phosphorelay response regulator activity"/>
    <property type="evidence" value="ECO:0007669"/>
    <property type="project" value="TreeGrafter"/>
</dbReference>
<dbReference type="SUPFAM" id="SSF55785">
    <property type="entry name" value="PYP-like sensor domain (PAS domain)"/>
    <property type="match status" value="1"/>
</dbReference>
<keyword evidence="11" id="KW-1185">Reference proteome</keyword>
<dbReference type="Gene3D" id="1.10.287.130">
    <property type="match status" value="1"/>
</dbReference>
<dbReference type="EC" id="2.7.13.3" evidence="2"/>
<reference evidence="10 11" key="1">
    <citation type="submission" date="2019-05" db="EMBL/GenBank/DDBJ databases">
        <title>Sulfitobacter sabulilitoris sp. nov., isolated from a marine sand.</title>
        <authorList>
            <person name="Yoon J.-H."/>
        </authorList>
    </citation>
    <scope>NUCLEOTIDE SEQUENCE [LARGE SCALE GENOMIC DNA]</scope>
    <source>
        <strain evidence="10 11">HSMS-29</strain>
    </source>
</reference>
<dbReference type="InterPro" id="IPR000700">
    <property type="entry name" value="PAS-assoc_C"/>
</dbReference>
<feature type="coiled-coil region" evidence="6">
    <location>
        <begin position="147"/>
        <end position="185"/>
    </location>
</feature>
<dbReference type="EMBL" id="VANS01000005">
    <property type="protein sequence ID" value="TMM50777.1"/>
    <property type="molecule type" value="Genomic_DNA"/>
</dbReference>
<dbReference type="InterPro" id="IPR050351">
    <property type="entry name" value="BphY/WalK/GraS-like"/>
</dbReference>
<evidence type="ECO:0000313" key="10">
    <source>
        <dbReference type="EMBL" id="TMM50777.1"/>
    </source>
</evidence>
<feature type="domain" description="PAC" evidence="9">
    <location>
        <begin position="110"/>
        <end position="163"/>
    </location>
</feature>
<dbReference type="AlphaFoldDB" id="A0A5S3PD42"/>
<evidence type="ECO:0000256" key="3">
    <source>
        <dbReference type="ARBA" id="ARBA00022679"/>
    </source>
</evidence>
<name>A0A5S3PD42_9RHOB</name>
<feature type="domain" description="PAS" evidence="8">
    <location>
        <begin position="58"/>
        <end position="108"/>
    </location>
</feature>
<proteinExistence type="predicted"/>
<comment type="catalytic activity">
    <reaction evidence="1">
        <text>ATP + protein L-histidine = ADP + protein N-phospho-L-histidine.</text>
        <dbReference type="EC" id="2.7.13.3"/>
    </reaction>
</comment>
<dbReference type="RefSeq" id="WP_138663349.1">
    <property type="nucleotide sequence ID" value="NZ_VANS01000005.1"/>
</dbReference>
<dbReference type="PROSITE" id="PS50112">
    <property type="entry name" value="PAS"/>
    <property type="match status" value="1"/>
</dbReference>
<evidence type="ECO:0000256" key="4">
    <source>
        <dbReference type="ARBA" id="ARBA00022777"/>
    </source>
</evidence>
<dbReference type="PANTHER" id="PTHR42878:SF15">
    <property type="entry name" value="BACTERIOPHYTOCHROME"/>
    <property type="match status" value="1"/>
</dbReference>
<dbReference type="InterPro" id="IPR003594">
    <property type="entry name" value="HATPase_dom"/>
</dbReference>
<dbReference type="Gene3D" id="3.30.565.10">
    <property type="entry name" value="Histidine kinase-like ATPase, C-terminal domain"/>
    <property type="match status" value="1"/>
</dbReference>
<keyword evidence="5" id="KW-0472">Membrane</keyword>
<dbReference type="InterPro" id="IPR013655">
    <property type="entry name" value="PAS_fold_3"/>
</dbReference>
<dbReference type="GO" id="GO:0000155">
    <property type="term" value="F:phosphorelay sensor kinase activity"/>
    <property type="evidence" value="ECO:0007669"/>
    <property type="project" value="InterPro"/>
</dbReference>
<keyword evidence="6" id="KW-0175">Coiled coil</keyword>
<feature type="domain" description="Histidine kinase" evidence="7">
    <location>
        <begin position="210"/>
        <end position="425"/>
    </location>
</feature>
<dbReference type="PRINTS" id="PR00344">
    <property type="entry name" value="BCTRLSENSOR"/>
</dbReference>
<dbReference type="InterPro" id="IPR005467">
    <property type="entry name" value="His_kinase_dom"/>
</dbReference>
<dbReference type="NCBIfam" id="TIGR00229">
    <property type="entry name" value="sensory_box"/>
    <property type="match status" value="1"/>
</dbReference>
<comment type="caution">
    <text evidence="10">The sequence shown here is derived from an EMBL/GenBank/DDBJ whole genome shotgun (WGS) entry which is preliminary data.</text>
</comment>
<accession>A0A5S3PD42</accession>
<dbReference type="Gene3D" id="3.30.450.20">
    <property type="entry name" value="PAS domain"/>
    <property type="match status" value="1"/>
</dbReference>
<dbReference type="Pfam" id="PF02518">
    <property type="entry name" value="HATPase_c"/>
    <property type="match status" value="1"/>
</dbReference>
<dbReference type="SUPFAM" id="SSF47384">
    <property type="entry name" value="Homodimeric domain of signal transducing histidine kinase"/>
    <property type="match status" value="1"/>
</dbReference>
<organism evidence="10 11">
    <name type="scientific">Sulfitobacter sabulilitoris</name>
    <dbReference type="NCBI Taxonomy" id="2562655"/>
    <lineage>
        <taxon>Bacteria</taxon>
        <taxon>Pseudomonadati</taxon>
        <taxon>Pseudomonadota</taxon>
        <taxon>Alphaproteobacteria</taxon>
        <taxon>Rhodobacterales</taxon>
        <taxon>Roseobacteraceae</taxon>
        <taxon>Sulfitobacter</taxon>
    </lineage>
</organism>
<dbReference type="CDD" id="cd00130">
    <property type="entry name" value="PAS"/>
    <property type="match status" value="1"/>
</dbReference>
<sequence length="439" mass="48528">MQNPSLAKARLVQDPSPDVPAEGVVDDEWNSHAFLSRMSVLVPGIIYVFNHQTQSNEYSNRSIADLIGFSPEEIRQMGDTVLEKVIHPDDIAGLGAYFAGLRRLAPGEQDTYEYRARAKSGKDVWLYSVDTVFDRAADGSVLRHIGLASDITRQKQAEQRLMELNAELEARVAARTDQLNILNRELEARVARRTLELSDSVRELEQLTYVATHDLKVPINNMCSLSSMLNDTADDMTHEHRETLSWMQNVCNQARDKLEALVSVAQVQSNRLPPFGPVALDDILAAAKTALQPLIARSDARVTCDFSAAPTVHFARAEMANIVENLLSNALKYADPARPPVIHLASWSQDGMDCLAVRDNGTGLDLPRDRDKVFGLFKRAHAAPEGSGVALHAISRLMQRIGGRIDVDGAPDQGAVFTLRFPVKGQIFSSPQEDSECRH</sequence>
<dbReference type="InterPro" id="IPR004358">
    <property type="entry name" value="Sig_transdc_His_kin-like_C"/>
</dbReference>
<dbReference type="OrthoDB" id="9760752at2"/>